<dbReference type="Pfam" id="PF00254">
    <property type="entry name" value="FKBP_C"/>
    <property type="match status" value="1"/>
</dbReference>
<keyword evidence="5 6" id="KW-0413">Isomerase</keyword>
<evidence type="ECO:0000259" key="8">
    <source>
        <dbReference type="PROSITE" id="PS50059"/>
    </source>
</evidence>
<dbReference type="GO" id="GO:0003755">
    <property type="term" value="F:peptidyl-prolyl cis-trans isomerase activity"/>
    <property type="evidence" value="ECO:0007669"/>
    <property type="project" value="UniProtKB-KW"/>
</dbReference>
<dbReference type="Proteomes" id="UP000772434">
    <property type="component" value="Unassembled WGS sequence"/>
</dbReference>
<evidence type="ECO:0000256" key="6">
    <source>
        <dbReference type="PROSITE-ProRule" id="PRU00277"/>
    </source>
</evidence>
<dbReference type="EC" id="5.2.1.8" evidence="3 6"/>
<evidence type="ECO:0000313" key="10">
    <source>
        <dbReference type="Proteomes" id="UP000772434"/>
    </source>
</evidence>
<sequence>MSIALATWGIELEAGKTVDFLPPNDIKITNVALGDLADEKGRTIVKITIPVVSVDNEDSESEEDHEGKSQSFTVCSLTAGKTEHAKVDIILSEMEPYKFEVVGKNNVSLLGYYVDQGANQPPGEDSDLDSDEDEHDLRFVSSDVEVSLEDLEDMDSDASRFEEVDEEAEKSLKRPRDSLTVNDASKPLSKAEKKKNKKQKLQDGTAAPSGEEAEKPAKGETKDGEKADEKKGKDKKDKKTPVAVKELPSGLKLKDTTVGTGPMAKKGQTISMRYIGKLTNGKIFDSNTKGKPFTFRLGAGEVIRGWDEGIVGMQVGGERVLTVPPLLGYGKKGSPPQIPGNATLIFEVKCISIK</sequence>
<dbReference type="EMBL" id="JADNRY010000092">
    <property type="protein sequence ID" value="KAF9066157.1"/>
    <property type="molecule type" value="Genomic_DNA"/>
</dbReference>
<reference evidence="9" key="1">
    <citation type="submission" date="2020-11" db="EMBL/GenBank/DDBJ databases">
        <authorList>
            <consortium name="DOE Joint Genome Institute"/>
            <person name="Ahrendt S."/>
            <person name="Riley R."/>
            <person name="Andreopoulos W."/>
            <person name="Labutti K."/>
            <person name="Pangilinan J."/>
            <person name="Ruiz-Duenas F.J."/>
            <person name="Barrasa J.M."/>
            <person name="Sanchez-Garcia M."/>
            <person name="Camarero S."/>
            <person name="Miyauchi S."/>
            <person name="Serrano A."/>
            <person name="Linde D."/>
            <person name="Babiker R."/>
            <person name="Drula E."/>
            <person name="Ayuso-Fernandez I."/>
            <person name="Pacheco R."/>
            <person name="Padilla G."/>
            <person name="Ferreira P."/>
            <person name="Barriuso J."/>
            <person name="Kellner H."/>
            <person name="Castanera R."/>
            <person name="Alfaro M."/>
            <person name="Ramirez L."/>
            <person name="Pisabarro A.G."/>
            <person name="Kuo A."/>
            <person name="Tritt A."/>
            <person name="Lipzen A."/>
            <person name="He G."/>
            <person name="Yan M."/>
            <person name="Ng V."/>
            <person name="Cullen D."/>
            <person name="Martin F."/>
            <person name="Rosso M.-N."/>
            <person name="Henrissat B."/>
            <person name="Hibbett D."/>
            <person name="Martinez A.T."/>
            <person name="Grigoriev I.V."/>
        </authorList>
    </citation>
    <scope>NUCLEOTIDE SEQUENCE</scope>
    <source>
        <strain evidence="9">AH 40177</strain>
    </source>
</reference>
<evidence type="ECO:0000256" key="1">
    <source>
        <dbReference type="ARBA" id="ARBA00000971"/>
    </source>
</evidence>
<dbReference type="InterPro" id="IPR001179">
    <property type="entry name" value="PPIase_FKBP_dom"/>
</dbReference>
<dbReference type="GO" id="GO:0005634">
    <property type="term" value="C:nucleus"/>
    <property type="evidence" value="ECO:0007669"/>
    <property type="project" value="UniProtKB-ARBA"/>
</dbReference>
<evidence type="ECO:0000256" key="7">
    <source>
        <dbReference type="SAM" id="MobiDB-lite"/>
    </source>
</evidence>
<dbReference type="PANTHER" id="PTHR43811:SF19">
    <property type="entry name" value="39 KDA FK506-BINDING NUCLEAR PROTEIN"/>
    <property type="match status" value="1"/>
</dbReference>
<evidence type="ECO:0000313" key="9">
    <source>
        <dbReference type="EMBL" id="KAF9066157.1"/>
    </source>
</evidence>
<name>A0A9P5PN36_9AGAR</name>
<organism evidence="9 10">
    <name type="scientific">Rhodocollybia butyracea</name>
    <dbReference type="NCBI Taxonomy" id="206335"/>
    <lineage>
        <taxon>Eukaryota</taxon>
        <taxon>Fungi</taxon>
        <taxon>Dikarya</taxon>
        <taxon>Basidiomycota</taxon>
        <taxon>Agaricomycotina</taxon>
        <taxon>Agaricomycetes</taxon>
        <taxon>Agaricomycetidae</taxon>
        <taxon>Agaricales</taxon>
        <taxon>Marasmiineae</taxon>
        <taxon>Omphalotaceae</taxon>
        <taxon>Rhodocollybia</taxon>
    </lineage>
</organism>
<comment type="catalytic activity">
    <reaction evidence="1 6">
        <text>[protein]-peptidylproline (omega=180) = [protein]-peptidylproline (omega=0)</text>
        <dbReference type="Rhea" id="RHEA:16237"/>
        <dbReference type="Rhea" id="RHEA-COMP:10747"/>
        <dbReference type="Rhea" id="RHEA-COMP:10748"/>
        <dbReference type="ChEBI" id="CHEBI:83833"/>
        <dbReference type="ChEBI" id="CHEBI:83834"/>
        <dbReference type="EC" id="5.2.1.8"/>
    </reaction>
</comment>
<feature type="compositionally biased region" description="Acidic residues" evidence="7">
    <location>
        <begin position="146"/>
        <end position="156"/>
    </location>
</feature>
<dbReference type="PANTHER" id="PTHR43811">
    <property type="entry name" value="FKBP-TYPE PEPTIDYL-PROLYL CIS-TRANS ISOMERASE FKPA"/>
    <property type="match status" value="1"/>
</dbReference>
<comment type="similarity">
    <text evidence="2">Belongs to the FKBP-type PPIase family. FKBP3/4 subfamily.</text>
</comment>
<dbReference type="SUPFAM" id="SSF54534">
    <property type="entry name" value="FKBP-like"/>
    <property type="match status" value="1"/>
</dbReference>
<dbReference type="OrthoDB" id="77911at2759"/>
<evidence type="ECO:0000256" key="2">
    <source>
        <dbReference type="ARBA" id="ARBA00007838"/>
    </source>
</evidence>
<dbReference type="InterPro" id="IPR041232">
    <property type="entry name" value="NPL"/>
</dbReference>
<dbReference type="InterPro" id="IPR023566">
    <property type="entry name" value="PPIase_Fpr3/Fpr4-like"/>
</dbReference>
<dbReference type="Pfam" id="PF17800">
    <property type="entry name" value="NPL"/>
    <property type="match status" value="1"/>
</dbReference>
<gene>
    <name evidence="9" type="ORF">BDP27DRAFT_1449876</name>
</gene>
<feature type="region of interest" description="Disordered" evidence="7">
    <location>
        <begin position="115"/>
        <end position="134"/>
    </location>
</feature>
<dbReference type="PIRSF" id="PIRSF001473">
    <property type="entry name" value="FK506-bp_FPR3"/>
    <property type="match status" value="1"/>
</dbReference>
<evidence type="ECO:0000256" key="3">
    <source>
        <dbReference type="ARBA" id="ARBA00013194"/>
    </source>
</evidence>
<dbReference type="PROSITE" id="PS50059">
    <property type="entry name" value="FKBP_PPIASE"/>
    <property type="match status" value="1"/>
</dbReference>
<comment type="caution">
    <text evidence="9">The sequence shown here is derived from an EMBL/GenBank/DDBJ whole genome shotgun (WGS) entry which is preliminary data.</text>
</comment>
<dbReference type="InterPro" id="IPR046357">
    <property type="entry name" value="PPIase_dom_sf"/>
</dbReference>
<dbReference type="Gene3D" id="3.10.50.40">
    <property type="match status" value="1"/>
</dbReference>
<evidence type="ECO:0000256" key="4">
    <source>
        <dbReference type="ARBA" id="ARBA00023110"/>
    </source>
</evidence>
<keyword evidence="4 6" id="KW-0697">Rotamase</keyword>
<dbReference type="Gene3D" id="2.60.120.340">
    <property type="entry name" value="Nucleoplasmin core domain"/>
    <property type="match status" value="1"/>
</dbReference>
<dbReference type="AlphaFoldDB" id="A0A9P5PN36"/>
<proteinExistence type="inferred from homology"/>
<evidence type="ECO:0000256" key="5">
    <source>
        <dbReference type="ARBA" id="ARBA00023235"/>
    </source>
</evidence>
<accession>A0A9P5PN36</accession>
<feature type="compositionally biased region" description="Basic and acidic residues" evidence="7">
    <location>
        <begin position="212"/>
        <end position="240"/>
    </location>
</feature>
<protein>
    <recommendedName>
        <fullName evidence="3 6">peptidylprolyl isomerase</fullName>
        <ecNumber evidence="3 6">5.2.1.8</ecNumber>
    </recommendedName>
</protein>
<feature type="domain" description="PPIase FKBP-type" evidence="8">
    <location>
        <begin position="267"/>
        <end position="354"/>
    </location>
</feature>
<feature type="region of interest" description="Disordered" evidence="7">
    <location>
        <begin position="140"/>
        <end position="244"/>
    </location>
</feature>
<dbReference type="FunFam" id="3.10.50.40:FF:000006">
    <property type="entry name" value="Peptidyl-prolyl cis-trans isomerase"/>
    <property type="match status" value="1"/>
</dbReference>
<feature type="compositionally biased region" description="Acidic residues" evidence="7">
    <location>
        <begin position="124"/>
        <end position="134"/>
    </location>
</feature>
<keyword evidence="10" id="KW-1185">Reference proteome</keyword>